<organism evidence="3 4">
    <name type="scientific">Lactococcus lactis</name>
    <dbReference type="NCBI Taxonomy" id="1358"/>
    <lineage>
        <taxon>Bacteria</taxon>
        <taxon>Bacillati</taxon>
        <taxon>Bacillota</taxon>
        <taxon>Bacilli</taxon>
        <taxon>Lactobacillales</taxon>
        <taxon>Streptococcaceae</taxon>
        <taxon>Lactococcus</taxon>
    </lineage>
</organism>
<keyword evidence="1" id="KW-0472">Membrane</keyword>
<keyword evidence="1" id="KW-1133">Transmembrane helix</keyword>
<feature type="transmembrane region" description="Helical" evidence="1">
    <location>
        <begin position="94"/>
        <end position="117"/>
    </location>
</feature>
<feature type="transmembrane region" description="Helical" evidence="1">
    <location>
        <begin position="219"/>
        <end position="239"/>
    </location>
</feature>
<dbReference type="EMBL" id="JAWHVL010000006">
    <property type="protein sequence ID" value="MDV2631770.1"/>
    <property type="molecule type" value="Genomic_DNA"/>
</dbReference>
<evidence type="ECO:0000313" key="4">
    <source>
        <dbReference type="Proteomes" id="UP001186047"/>
    </source>
</evidence>
<sequence length="245" mass="26923">MIHYIKFELKNTMGYSIAMIVGGLLPLVLAIGGYHSTHSDAVNHSLAITLFSTLLPMIPLGLVILPFTIAFGRDTESGVTTRLSLFGYTIIKQLIAKFVSVVILVIAVTLVYLIVLLNVLPLPKISTLTIVNIFVGVLLLTVALYLIAFTIAQIFKGFSMIQGVAMVVYFGIAILTGSIGGFQLTGGIENVADFIPFKVFRENLANHWASLSFSQGNEFTQLLIFLIFTIVLFVIANYFRIRSKR</sequence>
<accession>A0AAE4NQB4</accession>
<feature type="transmembrane region" description="Helical" evidence="1">
    <location>
        <begin position="129"/>
        <end position="152"/>
    </location>
</feature>
<name>A0AAE4NQB4_9LACT</name>
<dbReference type="Proteomes" id="UP001186159">
    <property type="component" value="Unassembled WGS sequence"/>
</dbReference>
<evidence type="ECO:0000256" key="1">
    <source>
        <dbReference type="SAM" id="Phobius"/>
    </source>
</evidence>
<feature type="transmembrane region" description="Helical" evidence="1">
    <location>
        <begin position="164"/>
        <end position="184"/>
    </location>
</feature>
<dbReference type="AlphaFoldDB" id="A0AAE4NQB4"/>
<proteinExistence type="predicted"/>
<evidence type="ECO:0000313" key="5">
    <source>
        <dbReference type="Proteomes" id="UP001186159"/>
    </source>
</evidence>
<dbReference type="Proteomes" id="UP001186047">
    <property type="component" value="Unassembled WGS sequence"/>
</dbReference>
<dbReference type="RefSeq" id="WP_012897782.1">
    <property type="nucleotide sequence ID" value="NZ_CP059049.1"/>
</dbReference>
<evidence type="ECO:0000313" key="3">
    <source>
        <dbReference type="EMBL" id="MDV2631770.1"/>
    </source>
</evidence>
<keyword evidence="1" id="KW-0812">Transmembrane</keyword>
<evidence type="ECO:0000313" key="2">
    <source>
        <dbReference type="EMBL" id="MDV2618194.1"/>
    </source>
</evidence>
<gene>
    <name evidence="2" type="ORF">RZO27_03490</name>
    <name evidence="3" type="ORF">RZO31_02600</name>
</gene>
<reference evidence="3 5" key="1">
    <citation type="submission" date="2023-10" db="EMBL/GenBank/DDBJ databases">
        <title>Production of high quality cheese from raw caw milk (raw cheese).</title>
        <authorList>
            <person name="Samouris G."/>
        </authorList>
    </citation>
    <scope>NUCLEOTIDE SEQUENCE</scope>
    <source>
        <strain evidence="3">M17-3</strain>
        <strain evidence="2 5">MRS-5</strain>
    </source>
</reference>
<protein>
    <submittedName>
        <fullName evidence="3">MFS transporter permease</fullName>
    </submittedName>
</protein>
<comment type="caution">
    <text evidence="3">The sequence shown here is derived from an EMBL/GenBank/DDBJ whole genome shotgun (WGS) entry which is preliminary data.</text>
</comment>
<feature type="transmembrane region" description="Helical" evidence="1">
    <location>
        <begin position="46"/>
        <end position="73"/>
    </location>
</feature>
<feature type="transmembrane region" description="Helical" evidence="1">
    <location>
        <begin position="12"/>
        <end position="34"/>
    </location>
</feature>
<dbReference type="EMBL" id="JAWHVN010000024">
    <property type="protein sequence ID" value="MDV2618194.1"/>
    <property type="molecule type" value="Genomic_DNA"/>
</dbReference>